<dbReference type="Gene3D" id="2.60.40.1250">
    <property type="entry name" value="Thiol:disulfide interchange protein DsbD, N-terminal domain"/>
    <property type="match status" value="1"/>
</dbReference>
<sequence length="585" mass="60742">MPLQAQPQGFAAFDTQTSARSTPLPQEKAFVPTVLRNEDGEMTITWQIAQGYYLYRAYTTAEAADGTPVPLDMPQGIIKDDPTFGASEVYYTWLSVRVPPGTGPFDLTWQGCQEDGLCYPPVTRAISGDGDFIDGPLLADTDTAPRSNGMILADQGDGMVAEMATRGGPALVLVSFLGLGLLLAFTPCVFPMFPILAGMLARQGESLTPARGAMLSGTYVIAMAAAFGLLGMVAAWSGQNLQIALQSPLALGIVAGIFVLLALSMFGLFNIQLPAAMTERLSRMGTSQRGSVGGAALLGFSSALIVGPCVTAPLAGGLLYIAQTGDVALGAGALFALGLGQGIPLFVAGTFGARVLPRAGAWMDGAKRIFGFVFLGMAIWLGARLVPGPVELVLWAVLLIAVAVFLGATDRRTLVSPAQERMGKGLGRTLGLSALLGGVVLAVGAAMGNDDPLRPLAGFRAGEVAMTDRIVTAEVTSTTQLAAVLSQVTGSAVVYVTAEWCVTCRTIDRQVLPDTGVQAALDGLTLIKVDVTDTGPESQAVLADLGAVGPPTMIFLDASRSEVAETRLIGKVTVETLTQSARALQ</sequence>
<keyword evidence="3" id="KW-0201">Cytochrome c-type biogenesis</keyword>
<feature type="transmembrane region" description="Helical" evidence="6">
    <location>
        <begin position="369"/>
        <end position="386"/>
    </location>
</feature>
<dbReference type="InterPro" id="IPR028250">
    <property type="entry name" value="DsbDN"/>
</dbReference>
<feature type="transmembrane region" description="Helical" evidence="6">
    <location>
        <begin position="327"/>
        <end position="348"/>
    </location>
</feature>
<dbReference type="Pfam" id="PF11412">
    <property type="entry name" value="DsbD_N"/>
    <property type="match status" value="1"/>
</dbReference>
<evidence type="ECO:0000259" key="7">
    <source>
        <dbReference type="Pfam" id="PF02683"/>
    </source>
</evidence>
<evidence type="ECO:0000256" key="5">
    <source>
        <dbReference type="ARBA" id="ARBA00023136"/>
    </source>
</evidence>
<dbReference type="Pfam" id="PF13899">
    <property type="entry name" value="Thioredoxin_7"/>
    <property type="match status" value="1"/>
</dbReference>
<evidence type="ECO:0000256" key="2">
    <source>
        <dbReference type="ARBA" id="ARBA00022692"/>
    </source>
</evidence>
<gene>
    <name evidence="9" type="primary">dsbD</name>
    <name evidence="9" type="ORF">EEB11_17645</name>
</gene>
<feature type="transmembrane region" description="Helical" evidence="6">
    <location>
        <begin position="249"/>
        <end position="271"/>
    </location>
</feature>
<dbReference type="InterPro" id="IPR036249">
    <property type="entry name" value="Thioredoxin-like_sf"/>
</dbReference>
<evidence type="ECO:0000256" key="4">
    <source>
        <dbReference type="ARBA" id="ARBA00022989"/>
    </source>
</evidence>
<dbReference type="Pfam" id="PF02683">
    <property type="entry name" value="DsbD_TM"/>
    <property type="match status" value="1"/>
</dbReference>
<dbReference type="PANTHER" id="PTHR32234">
    <property type="entry name" value="THIOL:DISULFIDE INTERCHANGE PROTEIN DSBD"/>
    <property type="match status" value="1"/>
</dbReference>
<comment type="caution">
    <text evidence="9">The sequence shown here is derived from an EMBL/GenBank/DDBJ whole genome shotgun (WGS) entry which is preliminary data.</text>
</comment>
<feature type="transmembrane region" description="Helical" evidence="6">
    <location>
        <begin position="292"/>
        <end position="321"/>
    </location>
</feature>
<dbReference type="GO" id="GO:0047134">
    <property type="term" value="F:protein-disulfide reductase [NAD(P)H] activity"/>
    <property type="evidence" value="ECO:0007669"/>
    <property type="project" value="UniProtKB-EC"/>
</dbReference>
<keyword evidence="5 6" id="KW-0472">Membrane</keyword>
<name>A0ABY2KL72_9RHOB</name>
<dbReference type="InterPro" id="IPR036929">
    <property type="entry name" value="DsbDN_sf"/>
</dbReference>
<dbReference type="Gene3D" id="3.40.30.10">
    <property type="entry name" value="Glutaredoxin"/>
    <property type="match status" value="1"/>
</dbReference>
<dbReference type="NCBIfam" id="NF001419">
    <property type="entry name" value="PRK00293.1"/>
    <property type="match status" value="1"/>
</dbReference>
<comment type="subcellular location">
    <subcellularLocation>
        <location evidence="1">Membrane</location>
        <topology evidence="1">Multi-pass membrane protein</topology>
    </subcellularLocation>
</comment>
<organism evidence="9 10">
    <name type="scientific">Pseudotabrizicola sediminis</name>
    <dbReference type="NCBI Taxonomy" id="2486418"/>
    <lineage>
        <taxon>Bacteria</taxon>
        <taxon>Pseudomonadati</taxon>
        <taxon>Pseudomonadota</taxon>
        <taxon>Alphaproteobacteria</taxon>
        <taxon>Rhodobacterales</taxon>
        <taxon>Paracoccaceae</taxon>
        <taxon>Pseudotabrizicola</taxon>
    </lineage>
</organism>
<dbReference type="SUPFAM" id="SSF52833">
    <property type="entry name" value="Thioredoxin-like"/>
    <property type="match status" value="1"/>
</dbReference>
<evidence type="ECO:0000256" key="3">
    <source>
        <dbReference type="ARBA" id="ARBA00022748"/>
    </source>
</evidence>
<evidence type="ECO:0000313" key="10">
    <source>
        <dbReference type="Proteomes" id="UP000297741"/>
    </source>
</evidence>
<keyword evidence="4 6" id="KW-1133">Transmembrane helix</keyword>
<keyword evidence="9" id="KW-0560">Oxidoreductase</keyword>
<feature type="transmembrane region" description="Helical" evidence="6">
    <location>
        <begin position="392"/>
        <end position="409"/>
    </location>
</feature>
<dbReference type="SUPFAM" id="SSF74863">
    <property type="entry name" value="Thiol:disulfide interchange protein DsbD, N-terminal domain (DsbD-alpha)"/>
    <property type="match status" value="1"/>
</dbReference>
<keyword evidence="2 6" id="KW-0812">Transmembrane</keyword>
<dbReference type="InterPro" id="IPR003834">
    <property type="entry name" value="Cyt_c_assmbl_TM_dom"/>
</dbReference>
<protein>
    <submittedName>
        <fullName evidence="9">Protein-disulfide reductase DsbD</fullName>
        <ecNumber evidence="9">1.8.1.8</ecNumber>
    </submittedName>
</protein>
<dbReference type="Proteomes" id="UP000297741">
    <property type="component" value="Unassembled WGS sequence"/>
</dbReference>
<dbReference type="EC" id="1.8.1.8" evidence="9"/>
<proteinExistence type="predicted"/>
<evidence type="ECO:0000313" key="9">
    <source>
        <dbReference type="EMBL" id="TGD41668.1"/>
    </source>
</evidence>
<dbReference type="EMBL" id="RPEM01000017">
    <property type="protein sequence ID" value="TGD41668.1"/>
    <property type="molecule type" value="Genomic_DNA"/>
</dbReference>
<evidence type="ECO:0000259" key="8">
    <source>
        <dbReference type="Pfam" id="PF11412"/>
    </source>
</evidence>
<evidence type="ECO:0000256" key="6">
    <source>
        <dbReference type="SAM" id="Phobius"/>
    </source>
</evidence>
<feature type="domain" description="Cytochrome C biogenesis protein transmembrane" evidence="7">
    <location>
        <begin position="171"/>
        <end position="385"/>
    </location>
</feature>
<reference evidence="9 10" key="1">
    <citation type="submission" date="2018-11" db="EMBL/GenBank/DDBJ databases">
        <title>Tabrizicola sp. isolated from sediment of alpine lake.</title>
        <authorList>
            <person name="Liu Z."/>
        </authorList>
    </citation>
    <scope>NUCLEOTIDE SEQUENCE [LARGE SCALE GENOMIC DNA]</scope>
    <source>
        <strain evidence="9 10">DRYC-M-16</strain>
    </source>
</reference>
<accession>A0ABY2KL72</accession>
<keyword evidence="10" id="KW-1185">Reference proteome</keyword>
<feature type="domain" description="Thiol:disulfide interchange protein DsbD N-terminal" evidence="8">
    <location>
        <begin position="22"/>
        <end position="126"/>
    </location>
</feature>
<feature type="transmembrane region" description="Helical" evidence="6">
    <location>
        <begin position="170"/>
        <end position="201"/>
    </location>
</feature>
<evidence type="ECO:0000256" key="1">
    <source>
        <dbReference type="ARBA" id="ARBA00004141"/>
    </source>
</evidence>
<feature type="transmembrane region" description="Helical" evidence="6">
    <location>
        <begin position="213"/>
        <end position="237"/>
    </location>
</feature>
<dbReference type="PANTHER" id="PTHR32234:SF0">
    <property type="entry name" value="THIOL:DISULFIDE INTERCHANGE PROTEIN DSBD"/>
    <property type="match status" value="1"/>
</dbReference>
<feature type="transmembrane region" description="Helical" evidence="6">
    <location>
        <begin position="430"/>
        <end position="448"/>
    </location>
</feature>